<dbReference type="EMBL" id="CAJQZC010000016">
    <property type="protein sequence ID" value="CAG4925750.1"/>
    <property type="molecule type" value="Genomic_DNA"/>
</dbReference>
<dbReference type="RefSeq" id="WP_228883695.1">
    <property type="nucleotide sequence ID" value="NZ_CAJQYZ010000019.1"/>
</dbReference>
<proteinExistence type="predicted"/>
<dbReference type="AlphaFoldDB" id="A0A9N8S306"/>
<evidence type="ECO:0000313" key="3">
    <source>
        <dbReference type="Proteomes" id="UP000789704"/>
    </source>
</evidence>
<dbReference type="CDD" id="cd01521">
    <property type="entry name" value="RHOD_PspE2"/>
    <property type="match status" value="1"/>
</dbReference>
<dbReference type="Gene3D" id="3.40.250.10">
    <property type="entry name" value="Rhodanese-like domain"/>
    <property type="match status" value="1"/>
</dbReference>
<dbReference type="GO" id="GO:0004792">
    <property type="term" value="F:thiosulfate-cyanide sulfurtransferase activity"/>
    <property type="evidence" value="ECO:0007669"/>
    <property type="project" value="InterPro"/>
</dbReference>
<dbReference type="InterPro" id="IPR036873">
    <property type="entry name" value="Rhodanese-like_dom_sf"/>
</dbReference>
<name>A0A9N8S306_9BURK</name>
<dbReference type="Proteomes" id="UP000789704">
    <property type="component" value="Unassembled WGS sequence"/>
</dbReference>
<dbReference type="SMART" id="SM00450">
    <property type="entry name" value="RHOD"/>
    <property type="match status" value="1"/>
</dbReference>
<reference evidence="2" key="1">
    <citation type="submission" date="2021-04" db="EMBL/GenBank/DDBJ databases">
        <authorList>
            <person name="Vanwijnsberghe S."/>
        </authorList>
    </citation>
    <scope>NUCLEOTIDE SEQUENCE</scope>
    <source>
        <strain evidence="2">LMG 31841</strain>
    </source>
</reference>
<protein>
    <recommendedName>
        <fullName evidence="1">Rhodanese domain-containing protein</fullName>
    </recommendedName>
</protein>
<organism evidence="2 3">
    <name type="scientific">Paraburkholderia saeva</name>
    <dbReference type="NCBI Taxonomy" id="2777537"/>
    <lineage>
        <taxon>Bacteria</taxon>
        <taxon>Pseudomonadati</taxon>
        <taxon>Pseudomonadota</taxon>
        <taxon>Betaproteobacteria</taxon>
        <taxon>Burkholderiales</taxon>
        <taxon>Burkholderiaceae</taxon>
        <taxon>Paraburkholderia</taxon>
    </lineage>
</organism>
<dbReference type="PROSITE" id="PS00380">
    <property type="entry name" value="RHODANESE_1"/>
    <property type="match status" value="1"/>
</dbReference>
<dbReference type="InterPro" id="IPR001307">
    <property type="entry name" value="Thiosulphate_STrfase_CS"/>
</dbReference>
<dbReference type="SUPFAM" id="SSF52821">
    <property type="entry name" value="Rhodanese/Cell cycle control phosphatase"/>
    <property type="match status" value="1"/>
</dbReference>
<evidence type="ECO:0000259" key="1">
    <source>
        <dbReference type="PROSITE" id="PS50206"/>
    </source>
</evidence>
<dbReference type="PANTHER" id="PTHR43031">
    <property type="entry name" value="FAD-DEPENDENT OXIDOREDUCTASE"/>
    <property type="match status" value="1"/>
</dbReference>
<feature type="domain" description="Rhodanese" evidence="1">
    <location>
        <begin position="39"/>
        <end position="129"/>
    </location>
</feature>
<dbReference type="PANTHER" id="PTHR43031:SF1">
    <property type="entry name" value="PYRIDINE NUCLEOTIDE-DISULPHIDE OXIDOREDUCTASE"/>
    <property type="match status" value="1"/>
</dbReference>
<sequence length="143" mass="15050">MSHVTAVPAARSPEALSHFESSLQFETDCWDVHDALSTQTADFVLLDVRSPALYAAGHVPGAINLPHGKLIASKLAAWPPETLFVTYCAGPHCNGATRGAIRLAQLGRPVKVMIGGLTGWIDEGFALAKPAHESSGPALAREA</sequence>
<dbReference type="PROSITE" id="PS50206">
    <property type="entry name" value="RHODANESE_3"/>
    <property type="match status" value="1"/>
</dbReference>
<gene>
    <name evidence="2" type="ORF">LMG31841_05517</name>
</gene>
<keyword evidence="3" id="KW-1185">Reference proteome</keyword>
<dbReference type="InterPro" id="IPR001763">
    <property type="entry name" value="Rhodanese-like_dom"/>
</dbReference>
<comment type="caution">
    <text evidence="2">The sequence shown here is derived from an EMBL/GenBank/DDBJ whole genome shotgun (WGS) entry which is preliminary data.</text>
</comment>
<dbReference type="InterPro" id="IPR050229">
    <property type="entry name" value="GlpE_sulfurtransferase"/>
</dbReference>
<accession>A0A9N8S306</accession>
<dbReference type="Pfam" id="PF00581">
    <property type="entry name" value="Rhodanese"/>
    <property type="match status" value="1"/>
</dbReference>
<evidence type="ECO:0000313" key="2">
    <source>
        <dbReference type="EMBL" id="CAG4925750.1"/>
    </source>
</evidence>